<name>A0A0C3C9N7_HEBCY</name>
<dbReference type="AlphaFoldDB" id="A0A0C3C9N7"/>
<evidence type="ECO:0000313" key="1">
    <source>
        <dbReference type="EMBL" id="KIM40939.1"/>
    </source>
</evidence>
<keyword evidence="2" id="KW-1185">Reference proteome</keyword>
<reference evidence="1 2" key="1">
    <citation type="submission" date="2014-04" db="EMBL/GenBank/DDBJ databases">
        <authorList>
            <consortium name="DOE Joint Genome Institute"/>
            <person name="Kuo A."/>
            <person name="Gay G."/>
            <person name="Dore J."/>
            <person name="Kohler A."/>
            <person name="Nagy L.G."/>
            <person name="Floudas D."/>
            <person name="Copeland A."/>
            <person name="Barry K.W."/>
            <person name="Cichocki N."/>
            <person name="Veneault-Fourrey C."/>
            <person name="LaButti K."/>
            <person name="Lindquist E.A."/>
            <person name="Lipzen A."/>
            <person name="Lundell T."/>
            <person name="Morin E."/>
            <person name="Murat C."/>
            <person name="Sun H."/>
            <person name="Tunlid A."/>
            <person name="Henrissat B."/>
            <person name="Grigoriev I.V."/>
            <person name="Hibbett D.S."/>
            <person name="Martin F."/>
            <person name="Nordberg H.P."/>
            <person name="Cantor M.N."/>
            <person name="Hua S.X."/>
        </authorList>
    </citation>
    <scope>NUCLEOTIDE SEQUENCE [LARGE SCALE GENOMIC DNA]</scope>
    <source>
        <strain evidence="2">h7</strain>
    </source>
</reference>
<reference evidence="2" key="2">
    <citation type="submission" date="2015-01" db="EMBL/GenBank/DDBJ databases">
        <title>Evolutionary Origins and Diversification of the Mycorrhizal Mutualists.</title>
        <authorList>
            <consortium name="DOE Joint Genome Institute"/>
            <consortium name="Mycorrhizal Genomics Consortium"/>
            <person name="Kohler A."/>
            <person name="Kuo A."/>
            <person name="Nagy L.G."/>
            <person name="Floudas D."/>
            <person name="Copeland A."/>
            <person name="Barry K.W."/>
            <person name="Cichocki N."/>
            <person name="Veneault-Fourrey C."/>
            <person name="LaButti K."/>
            <person name="Lindquist E.A."/>
            <person name="Lipzen A."/>
            <person name="Lundell T."/>
            <person name="Morin E."/>
            <person name="Murat C."/>
            <person name="Riley R."/>
            <person name="Ohm R."/>
            <person name="Sun H."/>
            <person name="Tunlid A."/>
            <person name="Henrissat B."/>
            <person name="Grigoriev I.V."/>
            <person name="Hibbett D.S."/>
            <person name="Martin F."/>
        </authorList>
    </citation>
    <scope>NUCLEOTIDE SEQUENCE [LARGE SCALE GENOMIC DNA]</scope>
    <source>
        <strain evidence="2">h7</strain>
    </source>
</reference>
<accession>A0A0C3C9N7</accession>
<gene>
    <name evidence="1" type="ORF">M413DRAFT_445709</name>
</gene>
<dbReference type="HOGENOM" id="CLU_2922839_0_0_1"/>
<evidence type="ECO:0000313" key="2">
    <source>
        <dbReference type="Proteomes" id="UP000053424"/>
    </source>
</evidence>
<dbReference type="EMBL" id="KN831781">
    <property type="protein sequence ID" value="KIM40939.1"/>
    <property type="molecule type" value="Genomic_DNA"/>
</dbReference>
<proteinExistence type="predicted"/>
<protein>
    <submittedName>
        <fullName evidence="1">Uncharacterized protein</fullName>
    </submittedName>
</protein>
<organism evidence="1 2">
    <name type="scientific">Hebeloma cylindrosporum</name>
    <dbReference type="NCBI Taxonomy" id="76867"/>
    <lineage>
        <taxon>Eukaryota</taxon>
        <taxon>Fungi</taxon>
        <taxon>Dikarya</taxon>
        <taxon>Basidiomycota</taxon>
        <taxon>Agaricomycotina</taxon>
        <taxon>Agaricomycetes</taxon>
        <taxon>Agaricomycetidae</taxon>
        <taxon>Agaricales</taxon>
        <taxon>Agaricineae</taxon>
        <taxon>Hymenogastraceae</taxon>
        <taxon>Hebeloma</taxon>
    </lineage>
</organism>
<sequence length="61" mass="6583">MDANNRTKSAAKAYSCFVPSLRTSSRRSTSIVSPFSPVAPQNPAQQLLGMTHWPTAGDFSL</sequence>
<dbReference type="Proteomes" id="UP000053424">
    <property type="component" value="Unassembled WGS sequence"/>
</dbReference>